<dbReference type="RefSeq" id="WP_183342728.1">
    <property type="nucleotide sequence ID" value="NZ_JACHZG010000015.1"/>
</dbReference>
<dbReference type="EMBL" id="JACHZG010000015">
    <property type="protein sequence ID" value="MBB3329113.1"/>
    <property type="molecule type" value="Genomic_DNA"/>
</dbReference>
<sequence>MSVPFPEPTEHVSTRTEVYLRYLAYFRDGVGRRVEAMTEDEARRSRVPSGWTPRELVRHLTFMERRWFVWGFEGTPVDDPHGDEVDGRWVVPDEVGTADVLAAWRRQAEVTEAVVRRHDLDEVGRPSERWDGEPPATLERVLLHVVQEYARHLGQLDVVAELGGGVTGEV</sequence>
<dbReference type="AlphaFoldDB" id="A0A7W5JZC1"/>
<protein>
    <submittedName>
        <fullName evidence="1">Putative damage-inducible protein DinB</fullName>
    </submittedName>
</protein>
<name>A0A7W5JZC1_9ACTN</name>
<reference evidence="1 2" key="1">
    <citation type="submission" date="2020-08" db="EMBL/GenBank/DDBJ databases">
        <title>Sequencing the genomes of 1000 actinobacteria strains.</title>
        <authorList>
            <person name="Klenk H.-P."/>
        </authorList>
    </citation>
    <scope>NUCLEOTIDE SEQUENCE [LARGE SCALE GENOMIC DNA]</scope>
    <source>
        <strain evidence="1 2">DSM 11053</strain>
    </source>
</reference>
<dbReference type="Pfam" id="PF04978">
    <property type="entry name" value="MST"/>
    <property type="match status" value="1"/>
</dbReference>
<proteinExistence type="predicted"/>
<gene>
    <name evidence="1" type="ORF">FHX39_004111</name>
</gene>
<evidence type="ECO:0000313" key="1">
    <source>
        <dbReference type="EMBL" id="MBB3329113.1"/>
    </source>
</evidence>
<keyword evidence="2" id="KW-1185">Reference proteome</keyword>
<comment type="caution">
    <text evidence="1">The sequence shown here is derived from an EMBL/GenBank/DDBJ whole genome shotgun (WGS) entry which is preliminary data.</text>
</comment>
<accession>A0A7W5JZC1</accession>
<dbReference type="SUPFAM" id="SSF109854">
    <property type="entry name" value="DinB/YfiT-like putative metalloenzymes"/>
    <property type="match status" value="1"/>
</dbReference>
<dbReference type="Proteomes" id="UP000565572">
    <property type="component" value="Unassembled WGS sequence"/>
</dbReference>
<dbReference type="InterPro" id="IPR007061">
    <property type="entry name" value="MST-like"/>
</dbReference>
<organism evidence="1 2">
    <name type="scientific">Microlunatus antarcticus</name>
    <dbReference type="NCBI Taxonomy" id="53388"/>
    <lineage>
        <taxon>Bacteria</taxon>
        <taxon>Bacillati</taxon>
        <taxon>Actinomycetota</taxon>
        <taxon>Actinomycetes</taxon>
        <taxon>Propionibacteriales</taxon>
        <taxon>Propionibacteriaceae</taxon>
        <taxon>Microlunatus</taxon>
    </lineage>
</organism>
<dbReference type="Gene3D" id="1.20.120.450">
    <property type="entry name" value="dinb family like domain"/>
    <property type="match status" value="1"/>
</dbReference>
<dbReference type="InterPro" id="IPR034660">
    <property type="entry name" value="DinB/YfiT-like"/>
</dbReference>
<evidence type="ECO:0000313" key="2">
    <source>
        <dbReference type="Proteomes" id="UP000565572"/>
    </source>
</evidence>